<name>A0A7K0CHL5_9ACTN</name>
<feature type="active site" description="Amidino-cysteine intermediate" evidence="3 4">
    <location>
        <position position="406"/>
    </location>
</feature>
<dbReference type="OrthoDB" id="9807502at2"/>
<dbReference type="NCBIfam" id="NF002381">
    <property type="entry name" value="PRK01388.1"/>
    <property type="match status" value="1"/>
</dbReference>
<comment type="similarity">
    <text evidence="1 3">Belongs to the arginine deiminase family.</text>
</comment>
<dbReference type="GO" id="GO:0005737">
    <property type="term" value="C:cytoplasm"/>
    <property type="evidence" value="ECO:0007669"/>
    <property type="project" value="UniProtKB-SubCell"/>
</dbReference>
<dbReference type="SUPFAM" id="SSF55909">
    <property type="entry name" value="Pentein"/>
    <property type="match status" value="1"/>
</dbReference>
<keyword evidence="3" id="KW-0056">Arginine metabolism</keyword>
<dbReference type="EMBL" id="WEGJ01000009">
    <property type="protein sequence ID" value="MQY12803.1"/>
    <property type="molecule type" value="Genomic_DNA"/>
</dbReference>
<gene>
    <name evidence="5" type="primary">arcA_2</name>
    <name evidence="3" type="synonym">arcA</name>
    <name evidence="5" type="ORF">SRB5_29420</name>
</gene>
<comment type="subcellular location">
    <subcellularLocation>
        <location evidence="3">Cytoplasm</location>
    </subcellularLocation>
</comment>
<accession>A0A7K0CHL5</accession>
<dbReference type="RefSeq" id="WP_153452421.1">
    <property type="nucleotide sequence ID" value="NZ_WEGJ01000009.1"/>
</dbReference>
<evidence type="ECO:0000256" key="1">
    <source>
        <dbReference type="ARBA" id="ARBA00010206"/>
    </source>
</evidence>
<comment type="catalytic activity">
    <reaction evidence="3">
        <text>L-arginine + H2O = L-citrulline + NH4(+)</text>
        <dbReference type="Rhea" id="RHEA:19597"/>
        <dbReference type="ChEBI" id="CHEBI:15377"/>
        <dbReference type="ChEBI" id="CHEBI:28938"/>
        <dbReference type="ChEBI" id="CHEBI:32682"/>
        <dbReference type="ChEBI" id="CHEBI:57743"/>
        <dbReference type="EC" id="3.5.3.6"/>
    </reaction>
</comment>
<dbReference type="PANTHER" id="PTHR47271">
    <property type="entry name" value="ARGININE DEIMINASE"/>
    <property type="match status" value="1"/>
</dbReference>
<evidence type="ECO:0000256" key="4">
    <source>
        <dbReference type="PIRSR" id="PIRSR006356-1"/>
    </source>
</evidence>
<evidence type="ECO:0000313" key="6">
    <source>
        <dbReference type="Proteomes" id="UP000466345"/>
    </source>
</evidence>
<sequence>MTPPAHPAGGGFGVGSETGRLRRVILHRPDLELRRLTPTNKDALLFDDVLWVRRAREEHDGFADVLRDRGVDVHLFGDLLAESLDIPEARELILDRVFDEKEFGPLATDRLRASFAAMPSGQLGEALVGGLTKREYLEAYEEPASVRFHVMDPDDFLLGPLPNHLFTRDTSCWVYDGVSINAMKWPARQRETVHFEAIYRHHPLFAGAAFHTWSAGQADYPSTIEGGDVLVLGNGAVLIGMSERTTPQAVEMLARGLFQAGSARTIVALDMPKHRAFMHLDTVMTMVDGDTFVEYAGLGMLRSYTIEPGAGGEELKVTDHPPEHMHRAIAAALGLERIRVLTAAQDVHAAQREQWDDGCNVLAVEPGVVVAYERNSTTNTYLRKEGIEVIEIRGSELGRGRGGPRCMSCPVERDPVW</sequence>
<dbReference type="InterPro" id="IPR003876">
    <property type="entry name" value="Arg_deiminase"/>
</dbReference>
<dbReference type="HAMAP" id="MF_00242">
    <property type="entry name" value="Arg_deiminase"/>
    <property type="match status" value="1"/>
</dbReference>
<comment type="caution">
    <text evidence="5">The sequence shown here is derived from an EMBL/GenBank/DDBJ whole genome shotgun (WGS) entry which is preliminary data.</text>
</comment>
<dbReference type="AlphaFoldDB" id="A0A7K0CHL5"/>
<keyword evidence="3" id="KW-0963">Cytoplasm</keyword>
<dbReference type="Pfam" id="PF02274">
    <property type="entry name" value="ADI"/>
    <property type="match status" value="1"/>
</dbReference>
<dbReference type="PIRSF" id="PIRSF006356">
    <property type="entry name" value="Arg_deiminase"/>
    <property type="match status" value="1"/>
</dbReference>
<dbReference type="PANTHER" id="PTHR47271:SF2">
    <property type="entry name" value="ARGININE DEIMINASE"/>
    <property type="match status" value="1"/>
</dbReference>
<dbReference type="PRINTS" id="PR01466">
    <property type="entry name" value="ARGDEIMINASE"/>
</dbReference>
<dbReference type="Gene3D" id="3.75.10.10">
    <property type="entry name" value="L-arginine/glycine Amidinotransferase, Chain A"/>
    <property type="match status" value="1"/>
</dbReference>
<organism evidence="5 6">
    <name type="scientific">Streptomyces smaragdinus</name>
    <dbReference type="NCBI Taxonomy" id="2585196"/>
    <lineage>
        <taxon>Bacteria</taxon>
        <taxon>Bacillati</taxon>
        <taxon>Actinomycetota</taxon>
        <taxon>Actinomycetes</taxon>
        <taxon>Kitasatosporales</taxon>
        <taxon>Streptomycetaceae</taxon>
        <taxon>Streptomyces</taxon>
    </lineage>
</organism>
<dbReference type="Proteomes" id="UP000466345">
    <property type="component" value="Unassembled WGS sequence"/>
</dbReference>
<dbReference type="EC" id="3.5.3.6" evidence="3"/>
<dbReference type="Gene3D" id="1.10.3930.10">
    <property type="entry name" value="Arginine deiminase"/>
    <property type="match status" value="1"/>
</dbReference>
<dbReference type="GO" id="GO:0016990">
    <property type="term" value="F:arginine deiminase activity"/>
    <property type="evidence" value="ECO:0007669"/>
    <property type="project" value="UniProtKB-UniRule"/>
</dbReference>
<proteinExistence type="inferred from homology"/>
<evidence type="ECO:0000256" key="3">
    <source>
        <dbReference type="HAMAP-Rule" id="MF_00242"/>
    </source>
</evidence>
<dbReference type="UniPathway" id="UPA00254">
    <property type="reaction ID" value="UER00364"/>
</dbReference>
<reference evidence="5 6" key="1">
    <citation type="submission" date="2019-10" db="EMBL/GenBank/DDBJ databases">
        <title>Streptomyces smaragdinus sp. nov. and Streptomyces fabii sp. nov., isolated from the gut of fungus growing-termite Macrotermes natalensis.</title>
        <authorList>
            <person name="Schwitalla J."/>
            <person name="Benndorf R."/>
            <person name="Martin K."/>
            <person name="De Beer W."/>
            <person name="Kaster A.-K."/>
            <person name="Vollmers J."/>
            <person name="Poulsen M."/>
            <person name="Beemelmanns C."/>
        </authorList>
    </citation>
    <scope>NUCLEOTIDE SEQUENCE [LARGE SCALE GENOMIC DNA]</scope>
    <source>
        <strain evidence="5 6">RB5</strain>
    </source>
</reference>
<evidence type="ECO:0000313" key="5">
    <source>
        <dbReference type="EMBL" id="MQY12803.1"/>
    </source>
</evidence>
<protein>
    <recommendedName>
        <fullName evidence="3">Arginine deiminase</fullName>
        <shortName evidence="3">ADI</shortName>
        <ecNumber evidence="3">3.5.3.6</ecNumber>
    </recommendedName>
    <alternativeName>
        <fullName evidence="3">Arginine dihydrolase</fullName>
        <shortName evidence="3">AD</shortName>
    </alternativeName>
</protein>
<dbReference type="GO" id="GO:0019546">
    <property type="term" value="P:L-arginine deiminase pathway"/>
    <property type="evidence" value="ECO:0007669"/>
    <property type="project" value="TreeGrafter"/>
</dbReference>
<keyword evidence="6" id="KW-1185">Reference proteome</keyword>
<comment type="pathway">
    <text evidence="3">Amino-acid degradation; L-arginine degradation via ADI pathway; carbamoyl phosphate from L-arginine: step 1/2.</text>
</comment>
<keyword evidence="2 3" id="KW-0378">Hydrolase</keyword>
<evidence type="ECO:0000256" key="2">
    <source>
        <dbReference type="ARBA" id="ARBA00022801"/>
    </source>
</evidence>